<name>A0ABQ9XC93_9EUKA</name>
<gene>
    <name evidence="1" type="ORF">BLNAU_14930</name>
</gene>
<proteinExistence type="predicted"/>
<keyword evidence="2" id="KW-1185">Reference proteome</keyword>
<sequence length="346" mass="39231">MTSLEAKTPTSSDSPCPDCTPFLNWNEKGLISESEEAVVFLSLVATVKLQPELDGSLEAKAVKFLKSVKPLRSYCANDFLYSFASLTDKSLRSFIQSIVVLVSSPNHVITSTTMWMLDYLFMTCSPQLGLTLVKADLIPQLINTLNPLSLSVAETSDIHMHLLEIISHSFWLTTSSSLAPLKNKDQKKQEAVHKTVFQQVLIPSEKYICHLCMNRYSIIDGDQSDEILELLIRLLAICPYYQPTMDFVLNMPVFVLITSYLTSFDDDDPIRPFLGGMIDVQREWNEKGGVVQQMSKKILRMLRKEGIEDANEQWLRNDKSHWDGGWIVSYSIEWSNLQGINLPRRG</sequence>
<reference evidence="1 2" key="1">
    <citation type="journal article" date="2022" name="bioRxiv">
        <title>Genomics of Preaxostyla Flagellates Illuminates Evolutionary Transitions and the Path Towards Mitochondrial Loss.</title>
        <authorList>
            <person name="Novak L.V.F."/>
            <person name="Treitli S.C."/>
            <person name="Pyrih J."/>
            <person name="Halakuc P."/>
            <person name="Pipaliya S.V."/>
            <person name="Vacek V."/>
            <person name="Brzon O."/>
            <person name="Soukal P."/>
            <person name="Eme L."/>
            <person name="Dacks J.B."/>
            <person name="Karnkowska A."/>
            <person name="Elias M."/>
            <person name="Hampl V."/>
        </authorList>
    </citation>
    <scope>NUCLEOTIDE SEQUENCE [LARGE SCALE GENOMIC DNA]</scope>
    <source>
        <strain evidence="1">NAU3</strain>
        <tissue evidence="1">Gut</tissue>
    </source>
</reference>
<accession>A0ABQ9XC93</accession>
<dbReference type="EMBL" id="JARBJD010000142">
    <property type="protein sequence ID" value="KAK2950128.1"/>
    <property type="molecule type" value="Genomic_DNA"/>
</dbReference>
<comment type="caution">
    <text evidence="1">The sequence shown here is derived from an EMBL/GenBank/DDBJ whole genome shotgun (WGS) entry which is preliminary data.</text>
</comment>
<evidence type="ECO:0000313" key="1">
    <source>
        <dbReference type="EMBL" id="KAK2950128.1"/>
    </source>
</evidence>
<dbReference type="Proteomes" id="UP001281761">
    <property type="component" value="Unassembled WGS sequence"/>
</dbReference>
<organism evidence="1 2">
    <name type="scientific">Blattamonas nauphoetae</name>
    <dbReference type="NCBI Taxonomy" id="2049346"/>
    <lineage>
        <taxon>Eukaryota</taxon>
        <taxon>Metamonada</taxon>
        <taxon>Preaxostyla</taxon>
        <taxon>Oxymonadida</taxon>
        <taxon>Blattamonas</taxon>
    </lineage>
</organism>
<evidence type="ECO:0000313" key="2">
    <source>
        <dbReference type="Proteomes" id="UP001281761"/>
    </source>
</evidence>
<protein>
    <submittedName>
        <fullName evidence="1">Uncharacterized protein</fullName>
    </submittedName>
</protein>